<organism evidence="1 2">
    <name type="scientific">Methylomonas lenta</name>
    <dbReference type="NCBI Taxonomy" id="980561"/>
    <lineage>
        <taxon>Bacteria</taxon>
        <taxon>Pseudomonadati</taxon>
        <taxon>Pseudomonadota</taxon>
        <taxon>Gammaproteobacteria</taxon>
        <taxon>Methylococcales</taxon>
        <taxon>Methylococcaceae</taxon>
        <taxon>Methylomonas</taxon>
    </lineage>
</organism>
<dbReference type="AlphaFoldDB" id="A0A177NCI9"/>
<protein>
    <submittedName>
        <fullName evidence="1">Uncharacterized protein</fullName>
    </submittedName>
</protein>
<dbReference type="NCBIfam" id="TIGR03748">
    <property type="entry name" value="conj_PilL"/>
    <property type="match status" value="1"/>
</dbReference>
<proteinExistence type="predicted"/>
<evidence type="ECO:0000313" key="1">
    <source>
        <dbReference type="EMBL" id="OAI15615.1"/>
    </source>
</evidence>
<gene>
    <name evidence="1" type="ORF">A1359_09385</name>
</gene>
<sequence>MASEDSKGSQIDPNHNPQAAAEANLLPIDQKSAANRAALIVQTGRYSAVTATPLQAQRYPLDVIIDVTIPEACISIEQAIRFLLRRSGYTLDMNMQTDLIELLAKRLPAIHRKLGPMPLKDALTLMVTPHFVLQDEPIKRLIRFVPITENREGL</sequence>
<reference evidence="1 2" key="1">
    <citation type="submission" date="2016-03" db="EMBL/GenBank/DDBJ databases">
        <authorList>
            <person name="Ploux O."/>
        </authorList>
    </citation>
    <scope>NUCLEOTIDE SEQUENCE [LARGE SCALE GENOMIC DNA]</scope>
    <source>
        <strain evidence="1 2">R-45370</strain>
    </source>
</reference>
<evidence type="ECO:0000313" key="2">
    <source>
        <dbReference type="Proteomes" id="UP000078476"/>
    </source>
</evidence>
<dbReference type="STRING" id="980561.A1359_09385"/>
<name>A0A177NCI9_9GAMM</name>
<dbReference type="InterPro" id="IPR022260">
    <property type="entry name" value="Integr_conj_element_PilL"/>
</dbReference>
<comment type="caution">
    <text evidence="1">The sequence shown here is derived from an EMBL/GenBank/DDBJ whole genome shotgun (WGS) entry which is preliminary data.</text>
</comment>
<keyword evidence="2" id="KW-1185">Reference proteome</keyword>
<accession>A0A177NCI9</accession>
<dbReference type="Proteomes" id="UP000078476">
    <property type="component" value="Unassembled WGS sequence"/>
</dbReference>
<dbReference type="EMBL" id="LUUI01000101">
    <property type="protein sequence ID" value="OAI15615.1"/>
    <property type="molecule type" value="Genomic_DNA"/>
</dbReference>